<name>A0A1Q6R551_9FIRM</name>
<dbReference type="GO" id="GO:0050797">
    <property type="term" value="F:thymidylate synthase (FAD) activity"/>
    <property type="evidence" value="ECO:0007669"/>
    <property type="project" value="UniProtKB-UniRule"/>
</dbReference>
<dbReference type="GO" id="GO:0004799">
    <property type="term" value="F:thymidylate synthase activity"/>
    <property type="evidence" value="ECO:0007669"/>
    <property type="project" value="TreeGrafter"/>
</dbReference>
<dbReference type="InterPro" id="IPR036098">
    <property type="entry name" value="Thymidylate_synthase_ThyX_sf"/>
</dbReference>
<gene>
    <name evidence="2" type="ORF">BHW43_06670</name>
</gene>
<dbReference type="EMBL" id="MNTG01000030">
    <property type="protein sequence ID" value="OLA37505.1"/>
    <property type="molecule type" value="Genomic_DNA"/>
</dbReference>
<protein>
    <recommendedName>
        <fullName evidence="1">FAD-dependent thymidylate synthase</fullName>
        <ecNumber evidence="1">2.1.1.148</ecNumber>
    </recommendedName>
</protein>
<proteinExistence type="predicted"/>
<dbReference type="GO" id="GO:0006231">
    <property type="term" value="P:dTMP biosynthetic process"/>
    <property type="evidence" value="ECO:0007669"/>
    <property type="project" value="UniProtKB-UniRule"/>
</dbReference>
<sequence length="213" mass="23848">MPTAELISITPNHMELLKAACSQPYGKDVSSIGVGNIIKSGHLSVLEHCYASFLVKCSVRVLGQITRHRHLSFTCKSARDSAFDTFIITDGMYDFAKKRGVPKEVVDSMIDGHPMLYAYKECIADGLAEQDAAYFLPQGVETSFVATGNFRAWYEYLPKRLCKRAMPEHRELAELIHQELAKAAPEIFDRNFMGCSDCKEQSCSFGHKKGDKK</sequence>
<accession>A0A1Q6R551</accession>
<dbReference type="SUPFAM" id="SSF69796">
    <property type="entry name" value="Thymidylate synthase-complementing protein Thy1"/>
    <property type="match status" value="1"/>
</dbReference>
<organism evidence="2 3">
    <name type="scientific">Phascolarctobacterium succinatutens</name>
    <dbReference type="NCBI Taxonomy" id="626940"/>
    <lineage>
        <taxon>Bacteria</taxon>
        <taxon>Bacillati</taxon>
        <taxon>Bacillota</taxon>
        <taxon>Negativicutes</taxon>
        <taxon>Acidaminococcales</taxon>
        <taxon>Acidaminococcaceae</taxon>
        <taxon>Phascolarctobacterium</taxon>
    </lineage>
</organism>
<dbReference type="AlphaFoldDB" id="A0A1Q6R551"/>
<evidence type="ECO:0000313" key="3">
    <source>
        <dbReference type="Proteomes" id="UP000186777"/>
    </source>
</evidence>
<dbReference type="Pfam" id="PF02511">
    <property type="entry name" value="Thy1"/>
    <property type="match status" value="1"/>
</dbReference>
<dbReference type="EC" id="2.1.1.148" evidence="1"/>
<dbReference type="PANTHER" id="PTHR34934">
    <property type="entry name" value="FLAVIN-DEPENDENT THYMIDYLATE SYNTHASE"/>
    <property type="match status" value="1"/>
</dbReference>
<dbReference type="GO" id="GO:0070402">
    <property type="term" value="F:NADPH binding"/>
    <property type="evidence" value="ECO:0007669"/>
    <property type="project" value="TreeGrafter"/>
</dbReference>
<dbReference type="PANTHER" id="PTHR34934:SF1">
    <property type="entry name" value="FLAVIN-DEPENDENT THYMIDYLATE SYNTHASE"/>
    <property type="match status" value="1"/>
</dbReference>
<dbReference type="Proteomes" id="UP000186777">
    <property type="component" value="Unassembled WGS sequence"/>
</dbReference>
<dbReference type="PROSITE" id="PS51331">
    <property type="entry name" value="THYX"/>
    <property type="match status" value="1"/>
</dbReference>
<dbReference type="NCBIfam" id="TIGR02170">
    <property type="entry name" value="thyX"/>
    <property type="match status" value="1"/>
</dbReference>
<evidence type="ECO:0000256" key="1">
    <source>
        <dbReference type="NCBIfam" id="TIGR02170"/>
    </source>
</evidence>
<reference evidence="2 3" key="1">
    <citation type="journal article" date="2016" name="Nat. Biotechnol.">
        <title>Measurement of bacterial replication rates in microbial communities.</title>
        <authorList>
            <person name="Brown C.T."/>
            <person name="Olm M.R."/>
            <person name="Thomas B.C."/>
            <person name="Banfield J.F."/>
        </authorList>
    </citation>
    <scope>NUCLEOTIDE SEQUENCE [LARGE SCALE GENOMIC DNA]</scope>
    <source>
        <strain evidence="2">46_33</strain>
    </source>
</reference>
<dbReference type="Gene3D" id="3.30.1360.170">
    <property type="match status" value="1"/>
</dbReference>
<dbReference type="CDD" id="cd20175">
    <property type="entry name" value="ThyX"/>
    <property type="match status" value="1"/>
</dbReference>
<dbReference type="STRING" id="626940.BHW43_06670"/>
<dbReference type="InterPro" id="IPR003669">
    <property type="entry name" value="Thymidylate_synthase_ThyX"/>
</dbReference>
<dbReference type="RefSeq" id="WP_303679986.1">
    <property type="nucleotide sequence ID" value="NZ_MNTG01000030.1"/>
</dbReference>
<evidence type="ECO:0000313" key="2">
    <source>
        <dbReference type="EMBL" id="OLA37505.1"/>
    </source>
</evidence>
<dbReference type="GO" id="GO:0050660">
    <property type="term" value="F:flavin adenine dinucleotide binding"/>
    <property type="evidence" value="ECO:0007669"/>
    <property type="project" value="UniProtKB-UniRule"/>
</dbReference>
<comment type="caution">
    <text evidence="2">The sequence shown here is derived from an EMBL/GenBank/DDBJ whole genome shotgun (WGS) entry which is preliminary data.</text>
</comment>